<organism evidence="1">
    <name type="scientific">Streptomyces althioticus</name>
    <dbReference type="NCBI Taxonomy" id="83380"/>
    <lineage>
        <taxon>Bacteria</taxon>
        <taxon>Bacillati</taxon>
        <taxon>Actinomycetota</taxon>
        <taxon>Actinomycetes</taxon>
        <taxon>Kitasatosporales</taxon>
        <taxon>Streptomycetaceae</taxon>
        <taxon>Streptomyces</taxon>
        <taxon>Streptomyces althioticus group</taxon>
    </lineage>
</organism>
<accession>A0ABZ1YEM4</accession>
<protein>
    <submittedName>
        <fullName evidence="1">Uncharacterized protein</fullName>
    </submittedName>
</protein>
<gene>
    <name evidence="1" type="ORF">OIE82_27245</name>
</gene>
<name>A0ABZ1YEM4_9ACTN</name>
<reference evidence="1" key="1">
    <citation type="submission" date="2022-10" db="EMBL/GenBank/DDBJ databases">
        <title>The complete genomes of actinobacterial strains from the NBC collection.</title>
        <authorList>
            <person name="Joergensen T.S."/>
            <person name="Alvarez Arevalo M."/>
            <person name="Sterndorff E.B."/>
            <person name="Faurdal D."/>
            <person name="Vuksanovic O."/>
            <person name="Mourched A.-S."/>
            <person name="Charusanti P."/>
            <person name="Shaw S."/>
            <person name="Blin K."/>
            <person name="Weber T."/>
        </authorList>
    </citation>
    <scope>NUCLEOTIDE SEQUENCE [LARGE SCALE GENOMIC DNA]</scope>
    <source>
        <strain evidence="1">NBC 01686</strain>
    </source>
</reference>
<dbReference type="EMBL" id="CP109207">
    <property type="protein sequence ID" value="WUU56640.1"/>
    <property type="molecule type" value="Genomic_DNA"/>
</dbReference>
<dbReference type="RefSeq" id="WP_395759501.1">
    <property type="nucleotide sequence ID" value="NZ_CP109207.1"/>
</dbReference>
<proteinExistence type="predicted"/>
<evidence type="ECO:0000313" key="1">
    <source>
        <dbReference type="EMBL" id="WUU56640.1"/>
    </source>
</evidence>
<sequence>METLVTPFREIIGNINWMKQLERQYSFPIDVYKENEDGSRTLLRTEAGASA</sequence>